<dbReference type="PANTHER" id="PTHR10926">
    <property type="entry name" value="CELL CYCLE CONTROL PROTEIN 50"/>
    <property type="match status" value="1"/>
</dbReference>
<evidence type="ECO:0000256" key="4">
    <source>
        <dbReference type="ARBA" id="ARBA00022989"/>
    </source>
</evidence>
<dbReference type="InterPro" id="IPR005045">
    <property type="entry name" value="CDC50/LEM3_fam"/>
</dbReference>
<keyword evidence="5" id="KW-0472">Membrane</keyword>
<sequence length="328" mass="36744">MNIVIVKESITDYTSCSSPSSEICSIAIKLDSDFKGDVYFYYALDNYFQNHRWYMKSRSDGQLLGDLQDVGDCLPYAYLNTSSGLKIIAPCGAVANSMFNDSFILYRNGSTDPVPWTYKGVVWPVDKNRRYKNPPGKDLKQAFAETVKPPNWQKPIYELDPNHPDNNGFLNTDFIVWMRTAALPDFRKLHRILVRYENPLYKNGLPAGIYNLVVRNNYPVTIFGGRKYFIISTTSWAGGKNAFLGIAYIIVSGIYQTKPEAFLNSPGSFINVGASALYLSQEEKSLSSLSDLCFITTANCSTFVKSSLSNGYNGNMLNTNVQCLAHTV</sequence>
<evidence type="ECO:0000256" key="3">
    <source>
        <dbReference type="ARBA" id="ARBA00022692"/>
    </source>
</evidence>
<organism evidence="6 7">
    <name type="scientific">Setaria digitata</name>
    <dbReference type="NCBI Taxonomy" id="48799"/>
    <lineage>
        <taxon>Eukaryota</taxon>
        <taxon>Metazoa</taxon>
        <taxon>Ecdysozoa</taxon>
        <taxon>Nematoda</taxon>
        <taxon>Chromadorea</taxon>
        <taxon>Rhabditida</taxon>
        <taxon>Spirurina</taxon>
        <taxon>Spiruromorpha</taxon>
        <taxon>Filarioidea</taxon>
        <taxon>Setariidae</taxon>
        <taxon>Setaria</taxon>
    </lineage>
</organism>
<protein>
    <submittedName>
        <fullName evidence="7">Cell cycle control protein 50A</fullName>
    </submittedName>
</protein>
<evidence type="ECO:0000256" key="2">
    <source>
        <dbReference type="ARBA" id="ARBA00009457"/>
    </source>
</evidence>
<dbReference type="AlphaFoldDB" id="A0A915Q5C1"/>
<evidence type="ECO:0000256" key="5">
    <source>
        <dbReference type="ARBA" id="ARBA00023136"/>
    </source>
</evidence>
<keyword evidence="3" id="KW-0812">Transmembrane</keyword>
<proteinExistence type="inferred from homology"/>
<dbReference type="Proteomes" id="UP000887581">
    <property type="component" value="Unplaced"/>
</dbReference>
<keyword evidence="4" id="KW-1133">Transmembrane helix</keyword>
<evidence type="ECO:0000313" key="7">
    <source>
        <dbReference type="WBParaSite" id="sdigi.contig6.g802.t1"/>
    </source>
</evidence>
<accession>A0A915Q5C1</accession>
<keyword evidence="6" id="KW-1185">Reference proteome</keyword>
<dbReference type="PANTHER" id="PTHR10926:SF0">
    <property type="entry name" value="CDC50, ISOFORM A"/>
    <property type="match status" value="1"/>
</dbReference>
<dbReference type="GO" id="GO:0005886">
    <property type="term" value="C:plasma membrane"/>
    <property type="evidence" value="ECO:0007669"/>
    <property type="project" value="TreeGrafter"/>
</dbReference>
<evidence type="ECO:0000256" key="1">
    <source>
        <dbReference type="ARBA" id="ARBA00004141"/>
    </source>
</evidence>
<comment type="subcellular location">
    <subcellularLocation>
        <location evidence="1">Membrane</location>
        <topology evidence="1">Multi-pass membrane protein</topology>
    </subcellularLocation>
</comment>
<dbReference type="Pfam" id="PF03381">
    <property type="entry name" value="CDC50"/>
    <property type="match status" value="1"/>
</dbReference>
<reference evidence="7" key="1">
    <citation type="submission" date="2022-11" db="UniProtKB">
        <authorList>
            <consortium name="WormBaseParasite"/>
        </authorList>
    </citation>
    <scope>IDENTIFICATION</scope>
</reference>
<dbReference type="GO" id="GO:0005794">
    <property type="term" value="C:Golgi apparatus"/>
    <property type="evidence" value="ECO:0007669"/>
    <property type="project" value="TreeGrafter"/>
</dbReference>
<evidence type="ECO:0000313" key="6">
    <source>
        <dbReference type="Proteomes" id="UP000887581"/>
    </source>
</evidence>
<dbReference type="GO" id="GO:0005783">
    <property type="term" value="C:endoplasmic reticulum"/>
    <property type="evidence" value="ECO:0007669"/>
    <property type="project" value="TreeGrafter"/>
</dbReference>
<comment type="similarity">
    <text evidence="2">Belongs to the CDC50/LEM3 family.</text>
</comment>
<dbReference type="WBParaSite" id="sdigi.contig6.g802.t1">
    <property type="protein sequence ID" value="sdigi.contig6.g802.t1"/>
    <property type="gene ID" value="sdigi.contig6.g802"/>
</dbReference>
<name>A0A915Q5C1_9BILA</name>